<proteinExistence type="predicted"/>
<reference evidence="2" key="1">
    <citation type="submission" date="2018-02" db="EMBL/GenBank/DDBJ databases">
        <title>Rhizophora mucronata_Transcriptome.</title>
        <authorList>
            <person name="Meera S.P."/>
            <person name="Sreeshan A."/>
            <person name="Augustine A."/>
        </authorList>
    </citation>
    <scope>NUCLEOTIDE SEQUENCE</scope>
    <source>
        <tissue evidence="2">Leaf</tissue>
    </source>
</reference>
<protein>
    <submittedName>
        <fullName evidence="2">Uncharacterized protein</fullName>
    </submittedName>
</protein>
<evidence type="ECO:0000256" key="1">
    <source>
        <dbReference type="SAM" id="SignalP"/>
    </source>
</evidence>
<feature type="chain" id="PRO_5015196578" evidence="1">
    <location>
        <begin position="19"/>
        <end position="30"/>
    </location>
</feature>
<dbReference type="AlphaFoldDB" id="A0A2P2Q0Q2"/>
<sequence length="30" mass="3566">MIYTLLFHLLSNLRFTHACGCDRRCSAFFE</sequence>
<keyword evidence="1" id="KW-0732">Signal</keyword>
<feature type="signal peptide" evidence="1">
    <location>
        <begin position="1"/>
        <end position="18"/>
    </location>
</feature>
<accession>A0A2P2Q0Q2</accession>
<organism evidence="2">
    <name type="scientific">Rhizophora mucronata</name>
    <name type="common">Asiatic mangrove</name>
    <dbReference type="NCBI Taxonomy" id="61149"/>
    <lineage>
        <taxon>Eukaryota</taxon>
        <taxon>Viridiplantae</taxon>
        <taxon>Streptophyta</taxon>
        <taxon>Embryophyta</taxon>
        <taxon>Tracheophyta</taxon>
        <taxon>Spermatophyta</taxon>
        <taxon>Magnoliopsida</taxon>
        <taxon>eudicotyledons</taxon>
        <taxon>Gunneridae</taxon>
        <taxon>Pentapetalae</taxon>
        <taxon>rosids</taxon>
        <taxon>fabids</taxon>
        <taxon>Malpighiales</taxon>
        <taxon>Rhizophoraceae</taxon>
        <taxon>Rhizophora</taxon>
    </lineage>
</organism>
<dbReference type="EMBL" id="GGEC01080102">
    <property type="protein sequence ID" value="MBX60586.1"/>
    <property type="molecule type" value="Transcribed_RNA"/>
</dbReference>
<evidence type="ECO:0000313" key="2">
    <source>
        <dbReference type="EMBL" id="MBX60586.1"/>
    </source>
</evidence>
<name>A0A2P2Q0Q2_RHIMU</name>